<feature type="region of interest" description="Disordered" evidence="1">
    <location>
        <begin position="1"/>
        <end position="29"/>
    </location>
</feature>
<sequence>MAEKDPPPAELSKLKRLRSTKQGHLTRQKNYFTAKQGELDLESLEHLLKTIDDLQKGFEDVEEQIVMIDPEYDEVPDEEEIPDSPAAKKFNEDYNSLRIQIVALINAKQLKMKKKEEAVVSSKCRLPKLELPHFDGELTRWMDFKNEFKSLTSDKTLTNVDRFRLLKSALGEKPRQVVASMEISEDNFKDAWSALEKRYENQGLVFRSHINKILSLQGAAGAKVEHYRELLDKSQAHYRAMQKMGSFEHIADNFLISVMLTKLDSKCQLEWEDYTDDEISSWEEFTTFLEKYTSTMEKVQQTRQQIANSPLKSTPPSTTGKKHSHLAATGMNKCYKCNSTAHRLKECVSFLKLSPQERINEVKRLKICLKCLASNHTFKSCRVTCSRCKKPHNTLLHLESLASTNRGDQINSNTSDTTPPSSPTSPQFHTPKTFLSSKDVFEEFEDDNALLASILITVYDEAGRSFPIHAILDSGSTGNICSERLATLIGAKRYKSNIEIGGIGTTSAFSKKRCIIRFSSNCTGKTFEIHASILHRVTENYPAHEFDISSWKIPEKFPLADPEFNKPQEIDLLIGAGLFWSILKPERLVLGPGLPFLQHTEFGYIVAGPLPTFDTQIPKSLNAIRKKSDENESLRELVQRFWEVDTLTDHKDILSPSDQYCEDFFTSTTKRDDTGRYIVRLPFRAPTTELGTSHRK</sequence>
<dbReference type="AlphaFoldDB" id="A0A336L597"/>
<dbReference type="Pfam" id="PF03564">
    <property type="entry name" value="DUF1759"/>
    <property type="match status" value="1"/>
</dbReference>
<feature type="region of interest" description="Disordered" evidence="1">
    <location>
        <begin position="406"/>
        <end position="430"/>
    </location>
</feature>
<dbReference type="EMBL" id="UFQS01001914">
    <property type="protein sequence ID" value="SSX12710.1"/>
    <property type="molecule type" value="Genomic_DNA"/>
</dbReference>
<dbReference type="VEuPathDB" id="VectorBase:CSON004567"/>
<evidence type="ECO:0000256" key="1">
    <source>
        <dbReference type="SAM" id="MobiDB-lite"/>
    </source>
</evidence>
<dbReference type="EMBL" id="UFQT01001914">
    <property type="protein sequence ID" value="SSX32153.1"/>
    <property type="molecule type" value="Genomic_DNA"/>
</dbReference>
<dbReference type="InterPro" id="IPR005312">
    <property type="entry name" value="DUF1759"/>
</dbReference>
<organism evidence="2">
    <name type="scientific">Culicoides sonorensis</name>
    <name type="common">Biting midge</name>
    <dbReference type="NCBI Taxonomy" id="179676"/>
    <lineage>
        <taxon>Eukaryota</taxon>
        <taxon>Metazoa</taxon>
        <taxon>Ecdysozoa</taxon>
        <taxon>Arthropoda</taxon>
        <taxon>Hexapoda</taxon>
        <taxon>Insecta</taxon>
        <taxon>Pterygota</taxon>
        <taxon>Neoptera</taxon>
        <taxon>Endopterygota</taxon>
        <taxon>Diptera</taxon>
        <taxon>Nematocera</taxon>
        <taxon>Chironomoidea</taxon>
        <taxon>Ceratopogonidae</taxon>
        <taxon>Ceratopogoninae</taxon>
        <taxon>Culicoides</taxon>
        <taxon>Monoculicoides</taxon>
    </lineage>
</organism>
<feature type="compositionally biased region" description="Basic residues" evidence="1">
    <location>
        <begin position="14"/>
        <end position="27"/>
    </location>
</feature>
<dbReference type="OMA" id="INHESAK"/>
<reference evidence="3" key="2">
    <citation type="submission" date="2018-07" db="EMBL/GenBank/DDBJ databases">
        <authorList>
            <person name="Quirk P.G."/>
            <person name="Krulwich T.A."/>
        </authorList>
    </citation>
    <scope>NUCLEOTIDE SEQUENCE</scope>
</reference>
<feature type="compositionally biased region" description="Low complexity" evidence="1">
    <location>
        <begin position="412"/>
        <end position="430"/>
    </location>
</feature>
<dbReference type="PANTHER" id="PTHR47331">
    <property type="entry name" value="PHD-TYPE DOMAIN-CONTAINING PROTEIN"/>
    <property type="match status" value="1"/>
</dbReference>
<dbReference type="PANTHER" id="PTHR47331:SF5">
    <property type="entry name" value="RIBONUCLEASE H"/>
    <property type="match status" value="1"/>
</dbReference>
<protein>
    <submittedName>
        <fullName evidence="2">CSON004567 protein</fullName>
    </submittedName>
</protein>
<accession>A0A336L597</accession>
<evidence type="ECO:0000313" key="3">
    <source>
        <dbReference type="EMBL" id="SSX32153.1"/>
    </source>
</evidence>
<proteinExistence type="predicted"/>
<reference evidence="2" key="1">
    <citation type="submission" date="2018-04" db="EMBL/GenBank/DDBJ databases">
        <authorList>
            <person name="Go L.Y."/>
            <person name="Mitchell J.A."/>
        </authorList>
    </citation>
    <scope>NUCLEOTIDE SEQUENCE</scope>
    <source>
        <tissue evidence="2">Whole organism</tissue>
    </source>
</reference>
<gene>
    <name evidence="2" type="primary">CSON004567</name>
</gene>
<name>A0A336L597_CULSO</name>
<evidence type="ECO:0000313" key="2">
    <source>
        <dbReference type="EMBL" id="SSX12710.1"/>
    </source>
</evidence>